<evidence type="ECO:0000256" key="1">
    <source>
        <dbReference type="SAM" id="MobiDB-lite"/>
    </source>
</evidence>
<accession>A0AAP0GA95</accession>
<name>A0AAP0GA95_9ASPA</name>
<evidence type="ECO:0000313" key="3">
    <source>
        <dbReference type="Proteomes" id="UP001418222"/>
    </source>
</evidence>
<feature type="region of interest" description="Disordered" evidence="1">
    <location>
        <begin position="31"/>
        <end position="64"/>
    </location>
</feature>
<protein>
    <submittedName>
        <fullName evidence="2">Uncharacterized protein</fullName>
    </submittedName>
</protein>
<dbReference type="AlphaFoldDB" id="A0AAP0GA95"/>
<proteinExistence type="predicted"/>
<comment type="caution">
    <text evidence="2">The sequence shown here is derived from an EMBL/GenBank/DDBJ whole genome shotgun (WGS) entry which is preliminary data.</text>
</comment>
<dbReference type="Proteomes" id="UP001418222">
    <property type="component" value="Unassembled WGS sequence"/>
</dbReference>
<gene>
    <name evidence="2" type="ORF">KSP39_PZI007489</name>
</gene>
<evidence type="ECO:0000313" key="2">
    <source>
        <dbReference type="EMBL" id="KAK8947475.1"/>
    </source>
</evidence>
<keyword evidence="3" id="KW-1185">Reference proteome</keyword>
<sequence>MAGGCAAGSHRKTSPVKACYRAGILLGLGKKYNSQRSTPPPPPFSLLLTSNAPTEPEKSARSYAFNHSATTPSFAKDSWQRRIINGLFANDIFISDNSGTDPRLHHGGPSTHPEVLRALPLLSQVLKIRYLREH</sequence>
<reference evidence="2 3" key="1">
    <citation type="journal article" date="2022" name="Nat. Plants">
        <title>Genomes of leafy and leafless Platanthera orchids illuminate the evolution of mycoheterotrophy.</title>
        <authorList>
            <person name="Li M.H."/>
            <person name="Liu K.W."/>
            <person name="Li Z."/>
            <person name="Lu H.C."/>
            <person name="Ye Q.L."/>
            <person name="Zhang D."/>
            <person name="Wang J.Y."/>
            <person name="Li Y.F."/>
            <person name="Zhong Z.M."/>
            <person name="Liu X."/>
            <person name="Yu X."/>
            <person name="Liu D.K."/>
            <person name="Tu X.D."/>
            <person name="Liu B."/>
            <person name="Hao Y."/>
            <person name="Liao X.Y."/>
            <person name="Jiang Y.T."/>
            <person name="Sun W.H."/>
            <person name="Chen J."/>
            <person name="Chen Y.Q."/>
            <person name="Ai Y."/>
            <person name="Zhai J.W."/>
            <person name="Wu S.S."/>
            <person name="Zhou Z."/>
            <person name="Hsiao Y.Y."/>
            <person name="Wu W.L."/>
            <person name="Chen Y.Y."/>
            <person name="Lin Y.F."/>
            <person name="Hsu J.L."/>
            <person name="Li C.Y."/>
            <person name="Wang Z.W."/>
            <person name="Zhao X."/>
            <person name="Zhong W.Y."/>
            <person name="Ma X.K."/>
            <person name="Ma L."/>
            <person name="Huang J."/>
            <person name="Chen G.Z."/>
            <person name="Huang M.Z."/>
            <person name="Huang L."/>
            <person name="Peng D.H."/>
            <person name="Luo Y.B."/>
            <person name="Zou S.Q."/>
            <person name="Chen S.P."/>
            <person name="Lan S."/>
            <person name="Tsai W.C."/>
            <person name="Van de Peer Y."/>
            <person name="Liu Z.J."/>
        </authorList>
    </citation>
    <scope>NUCLEOTIDE SEQUENCE [LARGE SCALE GENOMIC DNA]</scope>
    <source>
        <strain evidence="2">Lor287</strain>
    </source>
</reference>
<organism evidence="2 3">
    <name type="scientific">Platanthera zijinensis</name>
    <dbReference type="NCBI Taxonomy" id="2320716"/>
    <lineage>
        <taxon>Eukaryota</taxon>
        <taxon>Viridiplantae</taxon>
        <taxon>Streptophyta</taxon>
        <taxon>Embryophyta</taxon>
        <taxon>Tracheophyta</taxon>
        <taxon>Spermatophyta</taxon>
        <taxon>Magnoliopsida</taxon>
        <taxon>Liliopsida</taxon>
        <taxon>Asparagales</taxon>
        <taxon>Orchidaceae</taxon>
        <taxon>Orchidoideae</taxon>
        <taxon>Orchideae</taxon>
        <taxon>Orchidinae</taxon>
        <taxon>Platanthera</taxon>
    </lineage>
</organism>
<dbReference type="EMBL" id="JBBWWQ010000005">
    <property type="protein sequence ID" value="KAK8947475.1"/>
    <property type="molecule type" value="Genomic_DNA"/>
</dbReference>